<evidence type="ECO:0000256" key="1">
    <source>
        <dbReference type="ARBA" id="ARBA00004429"/>
    </source>
</evidence>
<keyword evidence="8" id="KW-0472">Membrane</keyword>
<evidence type="ECO:0000256" key="4">
    <source>
        <dbReference type="ARBA" id="ARBA00022475"/>
    </source>
</evidence>
<dbReference type="PRINTS" id="PR00812">
    <property type="entry name" value="BCTERIALGSPF"/>
</dbReference>
<dbReference type="PROSITE" id="PS00874">
    <property type="entry name" value="T2SP_F"/>
    <property type="match status" value="1"/>
</dbReference>
<evidence type="ECO:0000256" key="8">
    <source>
        <dbReference type="ARBA" id="ARBA00023136"/>
    </source>
</evidence>
<evidence type="ECO:0000256" key="9">
    <source>
        <dbReference type="RuleBase" id="RU003923"/>
    </source>
</evidence>
<dbReference type="InterPro" id="IPR042094">
    <property type="entry name" value="T2SS_GspF_sf"/>
</dbReference>
<evidence type="ECO:0000313" key="11">
    <source>
        <dbReference type="EMBL" id="SUU98232.1"/>
    </source>
</evidence>
<evidence type="ECO:0000256" key="3">
    <source>
        <dbReference type="ARBA" id="ARBA00022448"/>
    </source>
</evidence>
<evidence type="ECO:0000256" key="7">
    <source>
        <dbReference type="ARBA" id="ARBA00022989"/>
    </source>
</evidence>
<dbReference type="EMBL" id="UFSW01000001">
    <property type="protein sequence ID" value="SUU98232.1"/>
    <property type="molecule type" value="Genomic_DNA"/>
</dbReference>
<dbReference type="STRING" id="728.VY92_04690"/>
<dbReference type="Pfam" id="PF00482">
    <property type="entry name" value="T2SSF"/>
    <property type="match status" value="2"/>
</dbReference>
<sequence>MKKSKMKLFKWKAVNQLQQKQQGMIVAKNEDIAKTLLFNRKLQNIKLQRNWQFSRKPKLNELYEFINQLALLLKAALPLKQSLLLLQRDCTIIQLNIWISEIISALDSGLSFSQSIEKQGKYFSQQELQLLKVGEMTASLPQVCHNIAQYRQRSLKLKRKVQKILLYPIVVFCISSILTILLLVFVVPQFAEMYEANHSQLPSFTVFLIALSELLQTYLLHSILLVVLCVIFIRIRLKHSQRLVRLKNQCIFYSPILGKITKLSRLINFSGTLSLMLYAKVPLNIALQSFLPKQASWQIQKSYVGDQFLNQAIETALYWLNLGYSLSDSVSSDFFPLEAQQMLKIGEESGQVAQMLQHISEKYQQDLDHQVDLLSQLLEPMLMLIIGGLIGAVLLGMYLPIFNMGAMIQ</sequence>
<evidence type="ECO:0000256" key="2">
    <source>
        <dbReference type="ARBA" id="ARBA00005745"/>
    </source>
</evidence>
<feature type="domain" description="Type II secretion system protein GspF" evidence="10">
    <location>
        <begin position="269"/>
        <end position="400"/>
    </location>
</feature>
<feature type="domain" description="Type II secretion system protein GspF" evidence="10">
    <location>
        <begin position="65"/>
        <end position="188"/>
    </location>
</feature>
<evidence type="ECO:0000259" key="10">
    <source>
        <dbReference type="Pfam" id="PF00482"/>
    </source>
</evidence>
<accession>A0A0F5F1A4</accession>
<keyword evidence="6 9" id="KW-0812">Transmembrane</keyword>
<dbReference type="Proteomes" id="UP000254620">
    <property type="component" value="Unassembled WGS sequence"/>
</dbReference>
<dbReference type="InterPro" id="IPR001992">
    <property type="entry name" value="T2SS_GspF/T4SS_PilC_CS"/>
</dbReference>
<dbReference type="InterPro" id="IPR003004">
    <property type="entry name" value="GspF/PilC"/>
</dbReference>
<keyword evidence="5" id="KW-0997">Cell inner membrane</keyword>
<evidence type="ECO:0000256" key="5">
    <source>
        <dbReference type="ARBA" id="ARBA00022519"/>
    </source>
</evidence>
<name>A0A0F5F1A4_AVIPA</name>
<comment type="subcellular location">
    <subcellularLocation>
        <location evidence="1 9">Cell inner membrane</location>
        <topology evidence="1 9">Multi-pass membrane protein</topology>
    </subcellularLocation>
</comment>
<comment type="similarity">
    <text evidence="2 9">Belongs to the GSP F family.</text>
</comment>
<keyword evidence="4" id="KW-1003">Cell membrane</keyword>
<reference evidence="11 12" key="1">
    <citation type="submission" date="2018-06" db="EMBL/GenBank/DDBJ databases">
        <authorList>
            <consortium name="Pathogen Informatics"/>
            <person name="Doyle S."/>
        </authorList>
    </citation>
    <scope>NUCLEOTIDE SEQUENCE [LARGE SCALE GENOMIC DNA]</scope>
    <source>
        <strain evidence="11 12">NCTC10926</strain>
    </source>
</reference>
<evidence type="ECO:0000313" key="12">
    <source>
        <dbReference type="Proteomes" id="UP000254620"/>
    </source>
</evidence>
<dbReference type="InterPro" id="IPR018076">
    <property type="entry name" value="T2SS_GspF_dom"/>
</dbReference>
<protein>
    <submittedName>
        <fullName evidence="11">Cholera toxin secretion protein epsF</fullName>
    </submittedName>
</protein>
<dbReference type="AlphaFoldDB" id="A0A0F5F1A4"/>
<proteinExistence type="inferred from homology"/>
<dbReference type="PANTHER" id="PTHR30012:SF7">
    <property type="entry name" value="PROTEIN TRANSPORT PROTEIN HOFC HOMOLOG"/>
    <property type="match status" value="1"/>
</dbReference>
<dbReference type="eggNOG" id="COG1459">
    <property type="taxonomic scope" value="Bacteria"/>
</dbReference>
<organism evidence="11 12">
    <name type="scientific">Avibacterium paragallinarum</name>
    <name type="common">Haemophilus gallinarum</name>
    <dbReference type="NCBI Taxonomy" id="728"/>
    <lineage>
        <taxon>Bacteria</taxon>
        <taxon>Pseudomonadati</taxon>
        <taxon>Pseudomonadota</taxon>
        <taxon>Gammaproteobacteria</taxon>
        <taxon>Pasteurellales</taxon>
        <taxon>Pasteurellaceae</taxon>
        <taxon>Avibacterium</taxon>
    </lineage>
</organism>
<dbReference type="PANTHER" id="PTHR30012">
    <property type="entry name" value="GENERAL SECRETION PATHWAY PROTEIN"/>
    <property type="match status" value="1"/>
</dbReference>
<evidence type="ECO:0000256" key="6">
    <source>
        <dbReference type="ARBA" id="ARBA00022692"/>
    </source>
</evidence>
<dbReference type="GO" id="GO:0005886">
    <property type="term" value="C:plasma membrane"/>
    <property type="evidence" value="ECO:0007669"/>
    <property type="project" value="UniProtKB-SubCell"/>
</dbReference>
<keyword evidence="7" id="KW-1133">Transmembrane helix</keyword>
<gene>
    <name evidence="11" type="primary">epsF</name>
    <name evidence="11" type="ORF">NCTC10926_01653</name>
</gene>
<dbReference type="Gene3D" id="1.20.81.30">
    <property type="entry name" value="Type II secretion system (T2SS), domain F"/>
    <property type="match status" value="2"/>
</dbReference>
<dbReference type="GO" id="GO:0015628">
    <property type="term" value="P:protein secretion by the type II secretion system"/>
    <property type="evidence" value="ECO:0007669"/>
    <property type="project" value="TreeGrafter"/>
</dbReference>
<keyword evidence="3 9" id="KW-0813">Transport</keyword>